<dbReference type="CDD" id="cd10148">
    <property type="entry name" value="CsoR-like_DUF156"/>
    <property type="match status" value="1"/>
</dbReference>
<organism evidence="4 5">
    <name type="scientific">Rubrobacter tropicus</name>
    <dbReference type="NCBI Taxonomy" id="2653851"/>
    <lineage>
        <taxon>Bacteria</taxon>
        <taxon>Bacillati</taxon>
        <taxon>Actinomycetota</taxon>
        <taxon>Rubrobacteria</taxon>
        <taxon>Rubrobacterales</taxon>
        <taxon>Rubrobacteraceae</taxon>
        <taxon>Rubrobacter</taxon>
    </lineage>
</organism>
<dbReference type="GO" id="GO:0003677">
    <property type="term" value="F:DNA binding"/>
    <property type="evidence" value="ECO:0007669"/>
    <property type="project" value="InterPro"/>
</dbReference>
<dbReference type="PANTHER" id="PTHR33677">
    <property type="entry name" value="TRANSCRIPTIONAL REPRESSOR FRMR-RELATED"/>
    <property type="match status" value="1"/>
</dbReference>
<dbReference type="GO" id="GO:0045892">
    <property type="term" value="P:negative regulation of DNA-templated transcription"/>
    <property type="evidence" value="ECO:0007669"/>
    <property type="project" value="UniProtKB-ARBA"/>
</dbReference>
<dbReference type="AlphaFoldDB" id="A0A6G8Q6P3"/>
<dbReference type="Pfam" id="PF02583">
    <property type="entry name" value="Trns_repr_metal"/>
    <property type="match status" value="1"/>
</dbReference>
<feature type="compositionally biased region" description="Low complexity" evidence="3">
    <location>
        <begin position="16"/>
        <end position="25"/>
    </location>
</feature>
<dbReference type="KEGG" id="rub:GBA63_05285"/>
<dbReference type="EMBL" id="CP045119">
    <property type="protein sequence ID" value="QIN82123.1"/>
    <property type="molecule type" value="Genomic_DNA"/>
</dbReference>
<keyword evidence="2" id="KW-0186">Copper</keyword>
<comment type="similarity">
    <text evidence="1">Belongs to the CsoR family.</text>
</comment>
<evidence type="ECO:0000256" key="1">
    <source>
        <dbReference type="ARBA" id="ARBA00005428"/>
    </source>
</evidence>
<dbReference type="Gene3D" id="1.20.58.1000">
    <property type="entry name" value="Metal-sensitive repressor, helix protomer"/>
    <property type="match status" value="1"/>
</dbReference>
<accession>A0A6G8Q6P3</accession>
<proteinExistence type="inferred from homology"/>
<keyword evidence="5" id="KW-1185">Reference proteome</keyword>
<evidence type="ECO:0000256" key="3">
    <source>
        <dbReference type="SAM" id="MobiDB-lite"/>
    </source>
</evidence>
<sequence>MWWRARGTRRCSTSPGGTCRSTTPRSSRSCWRRWGQTGGRGDLQEGTRSEVVRRLRSVEGHVRGVEKMVEEGDVTYADIVQQTSAIFSAIRRINTVLLKDFVEERAGRDGASAEMIKDLVKAIDRVTK</sequence>
<name>A0A6G8Q6P3_9ACTN</name>
<protein>
    <submittedName>
        <fullName evidence="4">Metal-sensing transcriptional repressor</fullName>
    </submittedName>
</protein>
<evidence type="ECO:0000313" key="5">
    <source>
        <dbReference type="Proteomes" id="UP000501452"/>
    </source>
</evidence>
<dbReference type="InterPro" id="IPR038390">
    <property type="entry name" value="Metal_Tscrpt_repr_sf"/>
</dbReference>
<dbReference type="InterPro" id="IPR003735">
    <property type="entry name" value="Metal_Tscrpt_repr"/>
</dbReference>
<gene>
    <name evidence="4" type="ORF">GBA63_05285</name>
</gene>
<dbReference type="GO" id="GO:0046872">
    <property type="term" value="F:metal ion binding"/>
    <property type="evidence" value="ECO:0007669"/>
    <property type="project" value="InterPro"/>
</dbReference>
<feature type="region of interest" description="Disordered" evidence="3">
    <location>
        <begin position="1"/>
        <end position="25"/>
    </location>
</feature>
<reference evidence="4 5" key="1">
    <citation type="submission" date="2019-10" db="EMBL/GenBank/DDBJ databases">
        <title>Rubrobacter sp nov SCSIO 52090 isolated from a deep-sea sediment in the South China Sea.</title>
        <authorList>
            <person name="Chen R.W."/>
        </authorList>
    </citation>
    <scope>NUCLEOTIDE SEQUENCE [LARGE SCALE GENOMIC DNA]</scope>
    <source>
        <strain evidence="4 5">SCSIO 52909</strain>
    </source>
</reference>
<evidence type="ECO:0000313" key="4">
    <source>
        <dbReference type="EMBL" id="QIN82123.1"/>
    </source>
</evidence>
<evidence type="ECO:0000256" key="2">
    <source>
        <dbReference type="ARBA" id="ARBA00023008"/>
    </source>
</evidence>
<dbReference type="Proteomes" id="UP000501452">
    <property type="component" value="Chromosome"/>
</dbReference>